<dbReference type="Proteomes" id="UP001169066">
    <property type="component" value="Unassembled WGS sequence"/>
</dbReference>
<evidence type="ECO:0000313" key="3">
    <source>
        <dbReference type="Proteomes" id="UP001169066"/>
    </source>
</evidence>
<organism evidence="2 3">
    <name type="scientific">Sulfurovum xiamenensis</name>
    <dbReference type="NCBI Taxonomy" id="3019066"/>
    <lineage>
        <taxon>Bacteria</taxon>
        <taxon>Pseudomonadati</taxon>
        <taxon>Campylobacterota</taxon>
        <taxon>Epsilonproteobacteria</taxon>
        <taxon>Campylobacterales</taxon>
        <taxon>Sulfurovaceae</taxon>
        <taxon>Sulfurovum</taxon>
    </lineage>
</organism>
<feature type="transmembrane region" description="Helical" evidence="1">
    <location>
        <begin position="75"/>
        <end position="93"/>
    </location>
</feature>
<dbReference type="EMBL" id="JAQIBC010000007">
    <property type="protein sequence ID" value="MDM5264335.1"/>
    <property type="molecule type" value="Genomic_DNA"/>
</dbReference>
<gene>
    <name evidence="2" type="ORF">PF327_09025</name>
</gene>
<accession>A0ABT7QTK1</accession>
<keyword evidence="3" id="KW-1185">Reference proteome</keyword>
<reference evidence="2" key="1">
    <citation type="submission" date="2023-01" db="EMBL/GenBank/DDBJ databases">
        <title>Sulfurovum sp. XTW-4 genome assembly.</title>
        <authorList>
            <person name="Wang J."/>
        </authorList>
    </citation>
    <scope>NUCLEOTIDE SEQUENCE</scope>
    <source>
        <strain evidence="2">XTW-4</strain>
    </source>
</reference>
<sequence length="151" mass="17410">MDHVTKAQHGLFFWVFAGTFIFFYPMLISIYVFLPLLIGAMGYMLVQGSERAKAPFILLAIVYMVNLEVNLSLPIFLSVISSLLFYLLLYPSLKHFRRCIICRALLSVVFLDLMYLGCLFAYDFIFQTQSIILDEILLYTLIVDMLVVVIL</sequence>
<feature type="transmembrane region" description="Helical" evidence="1">
    <location>
        <begin position="12"/>
        <end position="40"/>
    </location>
</feature>
<protein>
    <submittedName>
        <fullName evidence="2">Uncharacterized protein</fullName>
    </submittedName>
</protein>
<dbReference type="RefSeq" id="WP_289402235.1">
    <property type="nucleotide sequence ID" value="NZ_JAQIBC010000007.1"/>
</dbReference>
<proteinExistence type="predicted"/>
<name>A0ABT7QTK1_9BACT</name>
<keyword evidence="1" id="KW-0812">Transmembrane</keyword>
<comment type="caution">
    <text evidence="2">The sequence shown here is derived from an EMBL/GenBank/DDBJ whole genome shotgun (WGS) entry which is preliminary data.</text>
</comment>
<feature type="transmembrane region" description="Helical" evidence="1">
    <location>
        <begin position="131"/>
        <end position="150"/>
    </location>
</feature>
<evidence type="ECO:0000256" key="1">
    <source>
        <dbReference type="SAM" id="Phobius"/>
    </source>
</evidence>
<keyword evidence="1" id="KW-0472">Membrane</keyword>
<feature type="transmembrane region" description="Helical" evidence="1">
    <location>
        <begin position="105"/>
        <end position="125"/>
    </location>
</feature>
<keyword evidence="1" id="KW-1133">Transmembrane helix</keyword>
<evidence type="ECO:0000313" key="2">
    <source>
        <dbReference type="EMBL" id="MDM5264335.1"/>
    </source>
</evidence>